<dbReference type="HOGENOM" id="CLU_058478_1_0_1"/>
<protein>
    <submittedName>
        <fullName evidence="1">Uncharacterized protein</fullName>
    </submittedName>
</protein>
<reference evidence="2" key="1">
    <citation type="journal article" date="2016" name="Nat. Commun.">
        <title>Genome analysis of three Pneumocystis species reveals adaptation mechanisms to life exclusively in mammalian hosts.</title>
        <authorList>
            <person name="Ma L."/>
            <person name="Chen Z."/>
            <person name="Huang D.W."/>
            <person name="Kutty G."/>
            <person name="Ishihara M."/>
            <person name="Wang H."/>
            <person name="Abouelleil A."/>
            <person name="Bishop L."/>
            <person name="Davey E."/>
            <person name="Deng R."/>
            <person name="Deng X."/>
            <person name="Fan L."/>
            <person name="Fantoni G."/>
            <person name="Fitzgerald M."/>
            <person name="Gogineni E."/>
            <person name="Goldberg J.M."/>
            <person name="Handley G."/>
            <person name="Hu X."/>
            <person name="Huber C."/>
            <person name="Jiao X."/>
            <person name="Jones K."/>
            <person name="Levin J.Z."/>
            <person name="Liu Y."/>
            <person name="Macdonald P."/>
            <person name="Melnikov A."/>
            <person name="Raley C."/>
            <person name="Sassi M."/>
            <person name="Sherman B.T."/>
            <person name="Song X."/>
            <person name="Sykes S."/>
            <person name="Tran B."/>
            <person name="Walsh L."/>
            <person name="Xia Y."/>
            <person name="Yang J."/>
            <person name="Young S."/>
            <person name="Zeng Q."/>
            <person name="Zheng X."/>
            <person name="Stephens R."/>
            <person name="Nusbaum C."/>
            <person name="Birren B.W."/>
            <person name="Azadi P."/>
            <person name="Lempicki R.A."/>
            <person name="Cuomo C.A."/>
            <person name="Kovacs J.A."/>
        </authorList>
    </citation>
    <scope>NUCLEOTIDE SEQUENCE [LARGE SCALE GENOMIC DNA]</scope>
    <source>
        <strain evidence="2">B123</strain>
    </source>
</reference>
<dbReference type="eggNOG" id="ENOG502S9QD">
    <property type="taxonomic scope" value="Eukaryota"/>
</dbReference>
<comment type="caution">
    <text evidence="1">The sequence shown here is derived from an EMBL/GenBank/DDBJ whole genome shotgun (WGS) entry which is preliminary data.</text>
</comment>
<dbReference type="OrthoDB" id="21214at2759"/>
<dbReference type="GO" id="GO:0031511">
    <property type="term" value="C:Mis6-Sim4 complex"/>
    <property type="evidence" value="ECO:0007669"/>
    <property type="project" value="InterPro"/>
</dbReference>
<dbReference type="GeneID" id="19893730"/>
<dbReference type="PANTHER" id="PTHR42040:SF1">
    <property type="entry name" value="INNER KINETOCHORE SUBUNIT FTA4"/>
    <property type="match status" value="1"/>
</dbReference>
<keyword evidence="2" id="KW-1185">Reference proteome</keyword>
<dbReference type="OMA" id="KQHNRIV"/>
<evidence type="ECO:0000313" key="2">
    <source>
        <dbReference type="Proteomes" id="UP000011958"/>
    </source>
</evidence>
<proteinExistence type="predicted"/>
<dbReference type="Proteomes" id="UP000011958">
    <property type="component" value="Unassembled WGS sequence"/>
</dbReference>
<accession>M7NS54</accession>
<dbReference type="Pfam" id="PF13093">
    <property type="entry name" value="FTA4"/>
    <property type="match status" value="1"/>
</dbReference>
<dbReference type="STRING" id="1069680.M7NS54"/>
<dbReference type="AlphaFoldDB" id="M7NS54"/>
<dbReference type="VEuPathDB" id="FungiDB:PNEG_00032"/>
<organism evidence="1 2">
    <name type="scientific">Pneumocystis murina (strain B123)</name>
    <name type="common">Mouse pneumocystis pneumonia agent</name>
    <name type="synonym">Pneumocystis carinii f. sp. muris</name>
    <dbReference type="NCBI Taxonomy" id="1069680"/>
    <lineage>
        <taxon>Eukaryota</taxon>
        <taxon>Fungi</taxon>
        <taxon>Dikarya</taxon>
        <taxon>Ascomycota</taxon>
        <taxon>Taphrinomycotina</taxon>
        <taxon>Pneumocystomycetes</taxon>
        <taxon>Pneumocystaceae</taxon>
        <taxon>Pneumocystis</taxon>
    </lineage>
</organism>
<dbReference type="InterPro" id="IPR025207">
    <property type="entry name" value="Sim4_Fta4"/>
</dbReference>
<name>M7NS54_PNEMU</name>
<dbReference type="PANTHER" id="PTHR42040">
    <property type="entry name" value="INNER KINETOCHORE SUBUNIT FTA4"/>
    <property type="match status" value="1"/>
</dbReference>
<dbReference type="RefSeq" id="XP_007871883.1">
    <property type="nucleotide sequence ID" value="XM_007873692.1"/>
</dbReference>
<gene>
    <name evidence="1" type="ORF">PNEG_00032</name>
</gene>
<evidence type="ECO:0000313" key="1">
    <source>
        <dbReference type="EMBL" id="EMR11588.1"/>
    </source>
</evidence>
<sequence length="216" mass="25298">MDSIYLHKKAFIESQIRLLSRPLDPPPNWRENAKLDEDGNELSETAVIHAIYCLNVLLRKQYRIIFSSQAIRHVSEQIDRLYHSPLEISLIEPVECDFQSLENIERLPSVWPSDDEKSSEKYTNIRARLISLTVALSHLRQKYAFYESIESSLRQLRQQTDLSSRLSVELERTKKLTAKIRQKLKKSNIKVKPQTQETVPESFMEFCSRIKPDIIN</sequence>
<dbReference type="EMBL" id="AFWA02000005">
    <property type="protein sequence ID" value="EMR11588.1"/>
    <property type="molecule type" value="Genomic_DNA"/>
</dbReference>